<gene>
    <name evidence="3" type="ORF">KUH32_07690</name>
</gene>
<dbReference type="Pfam" id="PF13403">
    <property type="entry name" value="Hint_2"/>
    <property type="match status" value="1"/>
</dbReference>
<proteinExistence type="predicted"/>
<comment type="caution">
    <text evidence="3">The sequence shown here is derived from an EMBL/GenBank/DDBJ whole genome shotgun (WGS) entry which is preliminary data.</text>
</comment>
<evidence type="ECO:0000313" key="3">
    <source>
        <dbReference type="EMBL" id="MBV2359652.1"/>
    </source>
</evidence>
<name>A0ABS6N6L0_9RHOB</name>
<evidence type="ECO:0000313" key="4">
    <source>
        <dbReference type="Proteomes" id="UP001166293"/>
    </source>
</evidence>
<feature type="region of interest" description="Disordered" evidence="1">
    <location>
        <begin position="207"/>
        <end position="229"/>
    </location>
</feature>
<evidence type="ECO:0000256" key="1">
    <source>
        <dbReference type="SAM" id="MobiDB-lite"/>
    </source>
</evidence>
<accession>A0ABS6N6L0</accession>
<dbReference type="InterPro" id="IPR028992">
    <property type="entry name" value="Hedgehog/Intein_dom"/>
</dbReference>
<keyword evidence="4" id="KW-1185">Reference proteome</keyword>
<evidence type="ECO:0000259" key="2">
    <source>
        <dbReference type="Pfam" id="PF13403"/>
    </source>
</evidence>
<feature type="domain" description="Hedgehog/Intein (Hint)" evidence="2">
    <location>
        <begin position="50"/>
        <end position="192"/>
    </location>
</feature>
<protein>
    <submittedName>
        <fullName evidence="3">Hint domain-containing protein</fullName>
    </submittedName>
</protein>
<dbReference type="EMBL" id="JAHRWL010000001">
    <property type="protein sequence ID" value="MBV2359652.1"/>
    <property type="molecule type" value="Genomic_DNA"/>
</dbReference>
<reference evidence="3" key="1">
    <citation type="submission" date="2021-06" db="EMBL/GenBank/DDBJ databases">
        <title>Thalassococcus sp. CAU 1522 isolated from sea sand, Republic of Korea.</title>
        <authorList>
            <person name="Kim W."/>
        </authorList>
    </citation>
    <scope>NUCLEOTIDE SEQUENCE</scope>
    <source>
        <strain evidence="3">CAU 1522</strain>
    </source>
</reference>
<sequence>MPSVRHVSGQSMSIAKSWCVSQRGASERDALAVSRPDRRAVQFSGPVIPGLAAGTKIKGAGGEVDVADLRPGDPVLTRDNGYQALRFCGPLSTTAAFMEGGSSSRPIRVRAGALGSGRPERDVLISPMQRILVSGSRVKKLAGMSEMLVAAGHLSHLNGIDRVDSPAPAFVAIAFDHHELVMANGLWMESLSADWCHIDAVTVGGRKGIERDGQTGEQDRYSPNREARRTLPASQALMLA</sequence>
<organism evidence="3 4">
    <name type="scientific">Thalassococcus arenae</name>
    <dbReference type="NCBI Taxonomy" id="2851652"/>
    <lineage>
        <taxon>Bacteria</taxon>
        <taxon>Pseudomonadati</taxon>
        <taxon>Pseudomonadota</taxon>
        <taxon>Alphaproteobacteria</taxon>
        <taxon>Rhodobacterales</taxon>
        <taxon>Roseobacteraceae</taxon>
        <taxon>Thalassococcus</taxon>
    </lineage>
</organism>
<dbReference type="RefSeq" id="WP_217777450.1">
    <property type="nucleotide sequence ID" value="NZ_JAHRWL010000001.1"/>
</dbReference>
<dbReference type="Proteomes" id="UP001166293">
    <property type="component" value="Unassembled WGS sequence"/>
</dbReference>